<evidence type="ECO:0000313" key="1">
    <source>
        <dbReference type="EMBL" id="EDM97651.1"/>
    </source>
</evidence>
<dbReference type="Proteomes" id="UP000003639">
    <property type="component" value="Unassembled WGS sequence"/>
</dbReference>
<evidence type="ECO:0000313" key="2">
    <source>
        <dbReference type="Proteomes" id="UP000003639"/>
    </source>
</evidence>
<dbReference type="EMBL" id="AAXG02000049">
    <property type="protein sequence ID" value="EDM97651.1"/>
    <property type="molecule type" value="Genomic_DNA"/>
</dbReference>
<comment type="caution">
    <text evidence="1">The sequence shown here is derived from an EMBL/GenBank/DDBJ whole genome shotgun (WGS) entry which is preliminary data.</text>
</comment>
<reference evidence="1 2" key="2">
    <citation type="submission" date="2007-06" db="EMBL/GenBank/DDBJ databases">
        <title>Draft genome sequence of Pseudoflavonifractor capillosus ATCC 29799.</title>
        <authorList>
            <person name="Sudarsanam P."/>
            <person name="Ley R."/>
            <person name="Guruge J."/>
            <person name="Turnbaugh P.J."/>
            <person name="Mahowald M."/>
            <person name="Liep D."/>
            <person name="Gordon J."/>
        </authorList>
    </citation>
    <scope>NUCLEOTIDE SEQUENCE [LARGE SCALE GENOMIC DNA]</scope>
    <source>
        <strain evidence="1 2">ATCC 29799</strain>
    </source>
</reference>
<dbReference type="AlphaFoldDB" id="A6P1Y1"/>
<evidence type="ECO:0008006" key="3">
    <source>
        <dbReference type="Google" id="ProtNLM"/>
    </source>
</evidence>
<name>A6P1Y1_9FIRM</name>
<gene>
    <name evidence="1" type="ORF">BACCAP_04510</name>
</gene>
<organism evidence="1 2">
    <name type="scientific">Pseudoflavonifractor capillosus ATCC 29799</name>
    <dbReference type="NCBI Taxonomy" id="411467"/>
    <lineage>
        <taxon>Bacteria</taxon>
        <taxon>Bacillati</taxon>
        <taxon>Bacillota</taxon>
        <taxon>Clostridia</taxon>
        <taxon>Eubacteriales</taxon>
        <taxon>Oscillospiraceae</taxon>
        <taxon>Pseudoflavonifractor</taxon>
    </lineage>
</organism>
<accession>A6P1Y1</accession>
<proteinExistence type="predicted"/>
<dbReference type="eggNOG" id="ENOG502Z7WV">
    <property type="taxonomic scope" value="Bacteria"/>
</dbReference>
<dbReference type="STRING" id="411467.BACCAP_04510"/>
<sequence length="336" mass="39649">MKIHYFQRYHTKENVATANTMLLLSRLYQYSTDKFYSFLNSLVFPESFEPEIVFRLQEKSKKSVPDATITQESFKIVVETKLSDWFYIDQLEKHLSSFENEKQKVLLTLAPEYMEAEKLKTFEGKLAIYNESQENPIRHINTTFEELVNRIQEVIDDRDYEMQEVLEDYLNYCYHDNLIPVSDGWKFMRVQLAGTTFDFNVQENLYYDNIERGFRAHRYLGLYKNKSVRAIGEIIAIITGTRDENGILEYCVEQGELTEERKKSIERAILDSKKYGYDLVSTRFFFVKHFYETDFKKSTPRAPMGTRVFDLTTVLGVAELPDTEHLAQLLSQKTWG</sequence>
<dbReference type="OrthoDB" id="6396118at2"/>
<protein>
    <recommendedName>
        <fullName evidence="3">PD-(D/E)XK nuclease superfamily protein</fullName>
    </recommendedName>
</protein>
<keyword evidence="2" id="KW-1185">Reference proteome</keyword>
<dbReference type="RefSeq" id="WP_006574965.1">
    <property type="nucleotide sequence ID" value="NZ_AAXG02000049.1"/>
</dbReference>
<reference evidence="1 2" key="1">
    <citation type="submission" date="2007-04" db="EMBL/GenBank/DDBJ databases">
        <authorList>
            <person name="Fulton L."/>
            <person name="Clifton S."/>
            <person name="Fulton B."/>
            <person name="Xu J."/>
            <person name="Minx P."/>
            <person name="Pepin K.H."/>
            <person name="Johnson M."/>
            <person name="Thiruvilangam P."/>
            <person name="Bhonagiri V."/>
            <person name="Nash W.E."/>
            <person name="Mardis E.R."/>
            <person name="Wilson R.K."/>
        </authorList>
    </citation>
    <scope>NUCLEOTIDE SEQUENCE [LARGE SCALE GENOMIC DNA]</scope>
    <source>
        <strain evidence="1 2">ATCC 29799</strain>
    </source>
</reference>